<accession>A0ABT4MNQ4</accession>
<keyword evidence="2" id="KW-1185">Reference proteome</keyword>
<dbReference type="RefSeq" id="WP_301569121.1">
    <property type="nucleotide sequence ID" value="NZ_JAPWIE010000001.1"/>
</dbReference>
<dbReference type="Gene3D" id="3.40.50.12780">
    <property type="entry name" value="N-terminal domain of ligase-like"/>
    <property type="match status" value="1"/>
</dbReference>
<evidence type="ECO:0000313" key="2">
    <source>
        <dbReference type="Proteomes" id="UP001067235"/>
    </source>
</evidence>
<protein>
    <submittedName>
        <fullName evidence="1">Uncharacterized protein</fullName>
    </submittedName>
</protein>
<dbReference type="InterPro" id="IPR042099">
    <property type="entry name" value="ANL_N_sf"/>
</dbReference>
<dbReference type="Proteomes" id="UP001067235">
    <property type="component" value="Unassembled WGS sequence"/>
</dbReference>
<dbReference type="SUPFAM" id="SSF56801">
    <property type="entry name" value="Acetyl-CoA synthetase-like"/>
    <property type="match status" value="1"/>
</dbReference>
<comment type="caution">
    <text evidence="1">The sequence shown here is derived from an EMBL/GenBank/DDBJ whole genome shotgun (WGS) entry which is preliminary data.</text>
</comment>
<dbReference type="EMBL" id="JAPWIE010000001">
    <property type="protein sequence ID" value="MCZ4548629.1"/>
    <property type="molecule type" value="Genomic_DNA"/>
</dbReference>
<gene>
    <name evidence="1" type="ORF">O4213_01450</name>
</gene>
<evidence type="ECO:0000313" key="1">
    <source>
        <dbReference type="EMBL" id="MCZ4548629.1"/>
    </source>
</evidence>
<name>A0ABT4MNQ4_GORRU</name>
<proteinExistence type="predicted"/>
<reference evidence="1" key="1">
    <citation type="submission" date="2022-12" db="EMBL/GenBank/DDBJ databases">
        <authorList>
            <person name="Krivoruchko A.V."/>
            <person name="Elkin A."/>
        </authorList>
    </citation>
    <scope>NUCLEOTIDE SEQUENCE</scope>
    <source>
        <strain evidence="1">IEGM 1388</strain>
    </source>
</reference>
<sequence length="355" mass="37905">MSTSTHAPASGAVSRNELSRNGFAAGKATGLLSIDPTAEYAFPLAAADAEAAVGLAAETLTAAGLRDKDRVVVALNNDGDLGGNTYATAASRVASAAASSGPRGRMRLLRTIEHLRANVLIGTPTGVADFLARLHLEFLVDPLDLELRLILLTGEISEPGNREHLAREFGAQCVELFTDPVSGLPLGFQGSSDETITPVRDGLLTLVEVESAPAKGRFELAVGYPWHSVLGSTVVRTGYLTESDVLSMPTNTYGDQILIRGRWLSLNALTKALKGIDGIAHWELRVARRGTLDSATIVVAFNRESLVNNGMWHSRIKQSLTTLTPISIDVEIDPVVRESPEPPSIRDDRGHHIHA</sequence>
<organism evidence="1 2">
    <name type="scientific">Gordonia rubripertincta</name>
    <name type="common">Rhodococcus corallinus</name>
    <dbReference type="NCBI Taxonomy" id="36822"/>
    <lineage>
        <taxon>Bacteria</taxon>
        <taxon>Bacillati</taxon>
        <taxon>Actinomycetota</taxon>
        <taxon>Actinomycetes</taxon>
        <taxon>Mycobacteriales</taxon>
        <taxon>Gordoniaceae</taxon>
        <taxon>Gordonia</taxon>
    </lineage>
</organism>